<feature type="region of interest" description="Disordered" evidence="1">
    <location>
        <begin position="1"/>
        <end position="64"/>
    </location>
</feature>
<name>A0A2V1DAK4_9PLEO</name>
<dbReference type="AlphaFoldDB" id="A0A2V1DAK4"/>
<feature type="region of interest" description="Disordered" evidence="1">
    <location>
        <begin position="200"/>
        <end position="229"/>
    </location>
</feature>
<sequence>MDNTSRYSHRPGYFGNISSLALRSPPKSPPARTVAQQIQDRQPQPQHRPSIEKVAPPAPQIQTRESEGLIPVHAEEGTEVLFVVDCPSLHIVNGDEATFLAAHRGKAIDADLLEWDSFQICPACSGKQGIFHKARRLSSTSRDNQKGILPPLPSTETQTQVLQAPLPPTPVPSPQTEWDRPPQSRYSAAWLTHLSRSPSINAPIPLHPEGPPGLQLQPPPTRSDSASIRSKTSSVFSFSRFRRGSKMKPNCETLVGGKQGSSLPSSLNFAFSAVGTKLLLWGKNAGYVVRVEMATRRSEVLRVAVVDGEEGVSVKCVASGRERCVAVVSVKQKLFLASLHADPTLIQAPLQPLPQGLHPLCIAVSRDDRIAAVGLGPEIFLCEFGQGSQVWTNTLLVYGFVSKEEVRFQVLNFSAESTSLVVSTQKIDRGMRTSEDDSVVSYVWEFQRDATTYTMLQSCKMPTDRFGLTSISYAPTISVGLITGLTDSSYPLFLLPSSTTSHSSLHLNAKFSYKIRCAADAPYPSHSTFFLNSKNQIFKADLSKRTVRLWSDLSKERKGLDVREEGAVLACPDAKGEKVYAFWKVKEELRLVECVEGNGVVSKQNLRWLWDEVVQGLDEKGES</sequence>
<evidence type="ECO:0000313" key="2">
    <source>
        <dbReference type="EMBL" id="PVH95130.1"/>
    </source>
</evidence>
<dbReference type="EMBL" id="KZ805507">
    <property type="protein sequence ID" value="PVH95130.1"/>
    <property type="molecule type" value="Genomic_DNA"/>
</dbReference>
<dbReference type="SUPFAM" id="SSF51004">
    <property type="entry name" value="C-terminal (heme d1) domain of cytochrome cd1-nitrite reductase"/>
    <property type="match status" value="1"/>
</dbReference>
<dbReference type="OrthoDB" id="3910358at2759"/>
<protein>
    <submittedName>
        <fullName evidence="2">Uncharacterized protein</fullName>
    </submittedName>
</protein>
<reference evidence="2 3" key="1">
    <citation type="journal article" date="2018" name="Sci. Rep.">
        <title>Comparative genomics provides insights into the lifestyle and reveals functional heterogeneity of dark septate endophytic fungi.</title>
        <authorList>
            <person name="Knapp D.G."/>
            <person name="Nemeth J.B."/>
            <person name="Barry K."/>
            <person name="Hainaut M."/>
            <person name="Henrissat B."/>
            <person name="Johnson J."/>
            <person name="Kuo A."/>
            <person name="Lim J.H.P."/>
            <person name="Lipzen A."/>
            <person name="Nolan M."/>
            <person name="Ohm R.A."/>
            <person name="Tamas L."/>
            <person name="Grigoriev I.V."/>
            <person name="Spatafora J.W."/>
            <person name="Nagy L.G."/>
            <person name="Kovacs G.M."/>
        </authorList>
    </citation>
    <scope>NUCLEOTIDE SEQUENCE [LARGE SCALE GENOMIC DNA]</scope>
    <source>
        <strain evidence="2 3">DSE2036</strain>
    </source>
</reference>
<dbReference type="InterPro" id="IPR011048">
    <property type="entry name" value="Haem_d1_sf"/>
</dbReference>
<evidence type="ECO:0000256" key="1">
    <source>
        <dbReference type="SAM" id="MobiDB-lite"/>
    </source>
</evidence>
<gene>
    <name evidence="2" type="ORF">DM02DRAFT_675703</name>
</gene>
<accession>A0A2V1DAK4</accession>
<dbReference type="Proteomes" id="UP000244855">
    <property type="component" value="Unassembled WGS sequence"/>
</dbReference>
<feature type="compositionally biased region" description="Low complexity" evidence="1">
    <location>
        <begin position="36"/>
        <end position="48"/>
    </location>
</feature>
<organism evidence="2 3">
    <name type="scientific">Periconia macrospinosa</name>
    <dbReference type="NCBI Taxonomy" id="97972"/>
    <lineage>
        <taxon>Eukaryota</taxon>
        <taxon>Fungi</taxon>
        <taxon>Dikarya</taxon>
        <taxon>Ascomycota</taxon>
        <taxon>Pezizomycotina</taxon>
        <taxon>Dothideomycetes</taxon>
        <taxon>Pleosporomycetidae</taxon>
        <taxon>Pleosporales</taxon>
        <taxon>Massarineae</taxon>
        <taxon>Periconiaceae</taxon>
        <taxon>Periconia</taxon>
    </lineage>
</organism>
<keyword evidence="3" id="KW-1185">Reference proteome</keyword>
<evidence type="ECO:0000313" key="3">
    <source>
        <dbReference type="Proteomes" id="UP000244855"/>
    </source>
</evidence>
<feature type="compositionally biased region" description="Pro residues" evidence="1">
    <location>
        <begin position="205"/>
        <end position="221"/>
    </location>
</feature>
<proteinExistence type="predicted"/>
<feature type="region of interest" description="Disordered" evidence="1">
    <location>
        <begin position="136"/>
        <end position="158"/>
    </location>
</feature>